<reference evidence="3" key="1">
    <citation type="submission" date="2015-01" db="EMBL/GenBank/DDBJ databases">
        <authorList>
            <person name="Aslett M.A."/>
            <person name="De Silva N."/>
        </authorList>
    </citation>
    <scope>NUCLEOTIDE SEQUENCE [LARGE SCALE GENOMIC DNA]</scope>
    <source>
        <strain evidence="3">R28058</strain>
    </source>
</reference>
<feature type="transmembrane region" description="Helical" evidence="1">
    <location>
        <begin position="37"/>
        <end position="58"/>
    </location>
</feature>
<organism evidence="2 3">
    <name type="scientific">Paraclostridium sordellii</name>
    <name type="common">Clostridium sordellii</name>
    <dbReference type="NCBI Taxonomy" id="1505"/>
    <lineage>
        <taxon>Bacteria</taxon>
        <taxon>Bacillati</taxon>
        <taxon>Bacillota</taxon>
        <taxon>Clostridia</taxon>
        <taxon>Peptostreptococcales</taxon>
        <taxon>Peptostreptococcaceae</taxon>
        <taxon>Paraclostridium</taxon>
    </lineage>
</organism>
<dbReference type="OrthoDB" id="9971012at2"/>
<evidence type="ECO:0000256" key="1">
    <source>
        <dbReference type="SAM" id="Phobius"/>
    </source>
</evidence>
<dbReference type="EMBL" id="CEKZ01000022">
    <property type="protein sequence ID" value="CEQ04833.1"/>
    <property type="molecule type" value="Genomic_DNA"/>
</dbReference>
<evidence type="ECO:0000313" key="3">
    <source>
        <dbReference type="Proteomes" id="UP000049127"/>
    </source>
</evidence>
<gene>
    <name evidence="2" type="ORF">R28058_25501</name>
</gene>
<keyword evidence="1" id="KW-0472">Membrane</keyword>
<sequence length="70" mass="8128">MGKGLVRIIKNIILIILMAYGYMYFTESLHVTNEPIFKLIVITFLFSSMIIIGLKLFFENNKIDNNIDID</sequence>
<feature type="transmembrane region" description="Helical" evidence="1">
    <location>
        <begin position="7"/>
        <end position="25"/>
    </location>
</feature>
<evidence type="ECO:0000313" key="2">
    <source>
        <dbReference type="EMBL" id="CEQ04833.1"/>
    </source>
</evidence>
<accession>A0A0C7R6G2</accession>
<name>A0A0C7R6G2_PARSO</name>
<dbReference type="Proteomes" id="UP000049127">
    <property type="component" value="Unassembled WGS sequence"/>
</dbReference>
<proteinExistence type="predicted"/>
<dbReference type="RefSeq" id="WP_055340134.1">
    <property type="nucleotide sequence ID" value="NZ_CEKY01000006.1"/>
</dbReference>
<protein>
    <submittedName>
        <fullName evidence="2">Uncharacterized protein</fullName>
    </submittedName>
</protein>
<keyword evidence="1" id="KW-1133">Transmembrane helix</keyword>
<keyword evidence="1" id="KW-0812">Transmembrane</keyword>
<dbReference type="AlphaFoldDB" id="A0A0C7R6G2"/>